<keyword evidence="4 7" id="KW-0812">Transmembrane</keyword>
<feature type="transmembrane region" description="Helical" evidence="7">
    <location>
        <begin position="38"/>
        <end position="55"/>
    </location>
</feature>
<name>A0ABV2G827_9BACL</name>
<evidence type="ECO:0000256" key="1">
    <source>
        <dbReference type="ARBA" id="ARBA00004651"/>
    </source>
</evidence>
<keyword evidence="3" id="KW-1003">Cell membrane</keyword>
<dbReference type="InterPro" id="IPR048454">
    <property type="entry name" value="YetF_N"/>
</dbReference>
<dbReference type="Pfam" id="PF20730">
    <property type="entry name" value="YetF_N"/>
    <property type="match status" value="1"/>
</dbReference>
<evidence type="ECO:0000256" key="5">
    <source>
        <dbReference type="ARBA" id="ARBA00022989"/>
    </source>
</evidence>
<comment type="similarity">
    <text evidence="2">Belongs to the UPF0702 family.</text>
</comment>
<evidence type="ECO:0000256" key="4">
    <source>
        <dbReference type="ARBA" id="ARBA00022692"/>
    </source>
</evidence>
<protein>
    <submittedName>
        <fullName evidence="10">Uncharacterized membrane protein YcaP (DUF421 family)</fullName>
    </submittedName>
</protein>
<reference evidence="10 11" key="1">
    <citation type="submission" date="2024-06" db="EMBL/GenBank/DDBJ databases">
        <title>Genomic Encyclopedia of Type Strains, Phase IV (KMG-IV): sequencing the most valuable type-strain genomes for metagenomic binning, comparative biology and taxonomic classification.</title>
        <authorList>
            <person name="Goeker M."/>
        </authorList>
    </citation>
    <scope>NUCLEOTIDE SEQUENCE [LARGE SCALE GENOMIC DNA]</scope>
    <source>
        <strain evidence="10 11">DSM 26128</strain>
    </source>
</reference>
<evidence type="ECO:0000259" key="8">
    <source>
        <dbReference type="Pfam" id="PF04239"/>
    </source>
</evidence>
<dbReference type="PANTHER" id="PTHR34582">
    <property type="entry name" value="UPF0702 TRANSMEMBRANE PROTEIN YCAP"/>
    <property type="match status" value="1"/>
</dbReference>
<dbReference type="Proteomes" id="UP001549099">
    <property type="component" value="Unassembled WGS sequence"/>
</dbReference>
<dbReference type="PANTHER" id="PTHR34582:SF6">
    <property type="entry name" value="UPF0702 TRANSMEMBRANE PROTEIN YCAP"/>
    <property type="match status" value="1"/>
</dbReference>
<proteinExistence type="inferred from homology"/>
<accession>A0ABV2G827</accession>
<keyword evidence="5 7" id="KW-1133">Transmembrane helix</keyword>
<dbReference type="InterPro" id="IPR023090">
    <property type="entry name" value="UPF0702_alpha/beta_dom_sf"/>
</dbReference>
<dbReference type="Pfam" id="PF04239">
    <property type="entry name" value="DUF421"/>
    <property type="match status" value="1"/>
</dbReference>
<keyword evidence="11" id="KW-1185">Reference proteome</keyword>
<dbReference type="EMBL" id="JBEPLW010000001">
    <property type="protein sequence ID" value="MET3574207.1"/>
    <property type="molecule type" value="Genomic_DNA"/>
</dbReference>
<dbReference type="Gene3D" id="3.30.240.20">
    <property type="entry name" value="bsu07140 like domains"/>
    <property type="match status" value="1"/>
</dbReference>
<comment type="caution">
    <text evidence="10">The sequence shown here is derived from an EMBL/GenBank/DDBJ whole genome shotgun (WGS) entry which is preliminary data.</text>
</comment>
<sequence>MKWTGAKGVSNLTPIDFIWSIMLSEIFGNGLYDPEVKWYVVLLMILFWCGLKVLFDNILSRTDKIEKFLTGEHQLIVLDGEPLKDRLRKNRMDMQDLDEALRKQGIFSIEEVKRAYLEKDGSLTVQLKAFAEPVTKGDLNLNE</sequence>
<comment type="subcellular location">
    <subcellularLocation>
        <location evidence="1">Cell membrane</location>
        <topology evidence="1">Multi-pass membrane protein</topology>
    </subcellularLocation>
</comment>
<evidence type="ECO:0000313" key="11">
    <source>
        <dbReference type="Proteomes" id="UP001549099"/>
    </source>
</evidence>
<organism evidence="10 11">
    <name type="scientific">Bhargavaea ullalensis</name>
    <dbReference type="NCBI Taxonomy" id="1265685"/>
    <lineage>
        <taxon>Bacteria</taxon>
        <taxon>Bacillati</taxon>
        <taxon>Bacillota</taxon>
        <taxon>Bacilli</taxon>
        <taxon>Bacillales</taxon>
        <taxon>Caryophanaceae</taxon>
        <taxon>Bhargavaea</taxon>
    </lineage>
</organism>
<feature type="domain" description="YetF C-terminal" evidence="8">
    <location>
        <begin position="61"/>
        <end position="130"/>
    </location>
</feature>
<evidence type="ECO:0000256" key="3">
    <source>
        <dbReference type="ARBA" id="ARBA00022475"/>
    </source>
</evidence>
<evidence type="ECO:0000259" key="9">
    <source>
        <dbReference type="Pfam" id="PF20730"/>
    </source>
</evidence>
<evidence type="ECO:0000256" key="6">
    <source>
        <dbReference type="ARBA" id="ARBA00023136"/>
    </source>
</evidence>
<gene>
    <name evidence="10" type="ORF">ABID49_000083</name>
</gene>
<keyword evidence="6 7" id="KW-0472">Membrane</keyword>
<feature type="domain" description="YetF-like N-terminal transmembrane" evidence="9">
    <location>
        <begin position="1"/>
        <end position="56"/>
    </location>
</feature>
<evidence type="ECO:0000256" key="7">
    <source>
        <dbReference type="SAM" id="Phobius"/>
    </source>
</evidence>
<evidence type="ECO:0000256" key="2">
    <source>
        <dbReference type="ARBA" id="ARBA00006448"/>
    </source>
</evidence>
<dbReference type="InterPro" id="IPR007353">
    <property type="entry name" value="DUF421"/>
</dbReference>
<evidence type="ECO:0000313" key="10">
    <source>
        <dbReference type="EMBL" id="MET3574207.1"/>
    </source>
</evidence>